<dbReference type="EMBL" id="BPRH01003595">
    <property type="protein sequence ID" value="GJF09959.1"/>
    <property type="molecule type" value="Genomic_DNA"/>
</dbReference>
<comment type="caution">
    <text evidence="4">The sequence shown here is derived from an EMBL/GenBank/DDBJ whole genome shotgun (WGS) entry which is preliminary data.</text>
</comment>
<dbReference type="SUPFAM" id="SSF52540">
    <property type="entry name" value="P-loop containing nucleoside triphosphate hydrolases"/>
    <property type="match status" value="1"/>
</dbReference>
<dbReference type="InterPro" id="IPR014001">
    <property type="entry name" value="Helicase_ATP-bd"/>
</dbReference>
<feature type="compositionally biased region" description="Basic residues" evidence="1">
    <location>
        <begin position="162"/>
        <end position="176"/>
    </location>
</feature>
<evidence type="ECO:0000313" key="5">
    <source>
        <dbReference type="Proteomes" id="UP001060504"/>
    </source>
</evidence>
<proteinExistence type="predicted"/>
<dbReference type="SMART" id="SM00487">
    <property type="entry name" value="DEXDc"/>
    <property type="match status" value="1"/>
</dbReference>
<dbReference type="InterPro" id="IPR039442">
    <property type="entry name" value="Mrr-like_dom"/>
</dbReference>
<name>A0ABQ4V877_9MYCO</name>
<dbReference type="Pfam" id="PF13156">
    <property type="entry name" value="Mrr_cat_2"/>
    <property type="match status" value="1"/>
</dbReference>
<dbReference type="Gene3D" id="3.40.50.300">
    <property type="entry name" value="P-loop containing nucleotide triphosphate hydrolases"/>
    <property type="match status" value="2"/>
</dbReference>
<feature type="region of interest" description="Disordered" evidence="1">
    <location>
        <begin position="154"/>
        <end position="176"/>
    </location>
</feature>
<evidence type="ECO:0008006" key="6">
    <source>
        <dbReference type="Google" id="ProtNLM"/>
    </source>
</evidence>
<dbReference type="InterPro" id="IPR011856">
    <property type="entry name" value="tRNA_endonuc-like_dom_sf"/>
</dbReference>
<reference evidence="4 5" key="1">
    <citation type="submission" date="2021-08" db="EMBL/GenBank/DDBJ databases">
        <title>Draft genome sequence of Mycolicibacterium sp. NGTWS1702 strain.</title>
        <authorList>
            <person name="Matsumoto M."/>
            <person name="Tang B.C.C."/>
            <person name="Machida Y."/>
            <person name="Matoyama H."/>
            <person name="Kishihara T."/>
            <person name="Sato S."/>
            <person name="Kondo I."/>
            <person name="Sano M."/>
            <person name="Kato G."/>
        </authorList>
    </citation>
    <scope>NUCLEOTIDE SEQUENCE [LARGE SCALE GENOMIC DNA]</scope>
    <source>
        <strain evidence="4 5">NGTWSNA01</strain>
    </source>
</reference>
<dbReference type="PROSITE" id="PS51194">
    <property type="entry name" value="HELICASE_CTER"/>
    <property type="match status" value="1"/>
</dbReference>
<dbReference type="Gene3D" id="3.40.1350.10">
    <property type="match status" value="1"/>
</dbReference>
<dbReference type="Pfam" id="PF04851">
    <property type="entry name" value="ResIII"/>
    <property type="match status" value="1"/>
</dbReference>
<accession>A0ABQ4V877</accession>
<dbReference type="PANTHER" id="PTHR33418:SF1">
    <property type="entry name" value="HELICASE-ASSOCIATED DOMAIN-CONTAINING PROTEIN"/>
    <property type="match status" value="1"/>
</dbReference>
<evidence type="ECO:0000313" key="4">
    <source>
        <dbReference type="EMBL" id="GJF09959.1"/>
    </source>
</evidence>
<dbReference type="Gene3D" id="6.10.140.530">
    <property type="match status" value="9"/>
</dbReference>
<feature type="domain" description="Helicase C-terminal" evidence="3">
    <location>
        <begin position="442"/>
        <end position="616"/>
    </location>
</feature>
<dbReference type="InterPro" id="IPR006935">
    <property type="entry name" value="Helicase/UvrB_N"/>
</dbReference>
<dbReference type="Proteomes" id="UP001060504">
    <property type="component" value="Unassembled WGS sequence"/>
</dbReference>
<sequence length="1291" mass="147515">MSTPVPRLPAMGDFDALYASLSEDPRVRGTQFEHVCKWFLENDPVYAHELKTVWLWKDWPGRWGGDAGIDLVAEDRNGELWAIQAKAYDPKYRVSKKDVDKFLAESGRKVFTYRMLVATTDLIDRTGERTIQQQEKRSSFFRLNDLRASAVDWPASPEQLRPARRRQPARPRPHQKKAIRDVVKAFETSDRGQLIMACGSGKTLTSLFIAEKLQSKRTLVLLPSLSLLKQTLNEWRANCTNEFSSLPVCSDETVSASEDAAIAHTADLGVPVTTDPQAIAAFLRRRSGPLVVFSTYQSSPQIEAAFKLGRVPGFDFVIADEAHRVAGPVSSDFATVLDDRAIRGDRRLFMTATPRYFTGRVLKAAREEDFEVASMDDEEKFGRVFHRLSFGEAIERGLLTDYQVAVIGVDDATYRQWAEKGALVTRDGKQVDNAATLAGQIGLAKAMRKYDLRRIISFHSRVKRARQFARDLPEVIVWMPARQRPKGTLWSNVATGEMPAGDRYVLLQHLGRLDDAERGLLANARCLSEGVDVPTLDGVAFIDPRRSEVDIIQAVGRAIRKSETKTVGTIVIPVFIDTKEDPDVALDSSAFKPVWDVIKALRAHDEELGEQLDSLRRQIGREGGTPKLPDKIHLDVPATVGADFAEAFDTRLVDATTAPWEFWYGLLEKYVAEHGAARVPSQFADSGYRLGGWVAKQRARGPEWALNPERARRLADLPGWTWDAREDLWEEGFEKLEEYVKNRGDAFVPKACTIDGYQLGAWVTTQRRAYKEGRLTLGRKQRLEDVRGWTWNSVNDRWQEAYRLLQRYVAERGHTRIPALEKYEDYRLGQWVAQQRYRRNRGDLAADRSQLLEMFPDWTWDAVTDEWEEGFRRLQDYVRRSGDCLVPQAFQCEDGYKLGSWVTTVRSDHRSGDLSDERRVRLKEFPGWSWAPRDSKWEDGFRRLAAHASAHGDTRIVRTYVDPEDGYRLGAWAHNQRAAFARGRLNAERIARLKSLPGWVWDANEGAWEDNYRKLAEYAAEHGHCSPTKSTIHDGQRLGAWVKLQRALRNKGKLRSDLADRLGALPGWVWSVNDAKWEEGFSQLVDYVEKHGTALVPARLRHNGYPLGSWVPKQRDIYRTGGMTPDRTERLEALPGWSWDPFADRWERSFALLEQYAAENGTARVPNKYTVDGVNLRQWVGVQKSAYADETLNPQRQHRLEALPGWSWEESREERWEATYALLEKYVEREGHALVPQKHVENGVRLGTWVTIQRGQYRQEKLSPGRQQRLEALPGWEWNLPRGPTHRSPHR</sequence>
<dbReference type="Pfam" id="PF03457">
    <property type="entry name" value="HA"/>
    <property type="match status" value="9"/>
</dbReference>
<evidence type="ECO:0000256" key="1">
    <source>
        <dbReference type="SAM" id="MobiDB-lite"/>
    </source>
</evidence>
<dbReference type="CDD" id="cd18785">
    <property type="entry name" value="SF2_C"/>
    <property type="match status" value="1"/>
</dbReference>
<evidence type="ECO:0000259" key="2">
    <source>
        <dbReference type="PROSITE" id="PS51192"/>
    </source>
</evidence>
<dbReference type="InterPro" id="IPR011335">
    <property type="entry name" value="Restrct_endonuc-II-like"/>
</dbReference>
<dbReference type="InterPro" id="IPR005114">
    <property type="entry name" value="Helicase_assoc"/>
</dbReference>
<keyword evidence="5" id="KW-1185">Reference proteome</keyword>
<dbReference type="InterPro" id="IPR001650">
    <property type="entry name" value="Helicase_C-like"/>
</dbReference>
<evidence type="ECO:0000259" key="3">
    <source>
        <dbReference type="PROSITE" id="PS51194"/>
    </source>
</evidence>
<gene>
    <name evidence="4" type="ORF">NGTWS1702_34340</name>
</gene>
<dbReference type="CDD" id="cd22333">
    <property type="entry name" value="LlaBIII_nuclease-like"/>
    <property type="match status" value="1"/>
</dbReference>
<feature type="domain" description="Helicase ATP-binding" evidence="2">
    <location>
        <begin position="183"/>
        <end position="372"/>
    </location>
</feature>
<protein>
    <recommendedName>
        <fullName evidence="6">Helicase</fullName>
    </recommendedName>
</protein>
<dbReference type="PROSITE" id="PS51192">
    <property type="entry name" value="HELICASE_ATP_BIND_1"/>
    <property type="match status" value="1"/>
</dbReference>
<organism evidence="4 5">
    <name type="scientific">Mycolicibacterium cyprinidarum</name>
    <dbReference type="NCBI Taxonomy" id="2860311"/>
    <lineage>
        <taxon>Bacteria</taxon>
        <taxon>Bacillati</taxon>
        <taxon>Actinomycetota</taxon>
        <taxon>Actinomycetes</taxon>
        <taxon>Mycobacteriales</taxon>
        <taxon>Mycobacteriaceae</taxon>
        <taxon>Mycolicibacterium</taxon>
    </lineage>
</organism>
<dbReference type="InterPro" id="IPR027417">
    <property type="entry name" value="P-loop_NTPase"/>
</dbReference>
<dbReference type="PANTHER" id="PTHR33418">
    <property type="entry name" value="HELICASE-ASSOCIATED"/>
    <property type="match status" value="1"/>
</dbReference>
<dbReference type="SUPFAM" id="SSF52980">
    <property type="entry name" value="Restriction endonuclease-like"/>
    <property type="match status" value="1"/>
</dbReference>
<dbReference type="Pfam" id="PF00271">
    <property type="entry name" value="Helicase_C"/>
    <property type="match status" value="1"/>
</dbReference>